<feature type="domain" description="Exonuclease" evidence="4">
    <location>
        <begin position="43"/>
        <end position="217"/>
    </location>
</feature>
<dbReference type="SUPFAM" id="SSF53098">
    <property type="entry name" value="Ribonuclease H-like"/>
    <property type="match status" value="1"/>
</dbReference>
<dbReference type="PANTHER" id="PTHR30231">
    <property type="entry name" value="DNA POLYMERASE III SUBUNIT EPSILON"/>
    <property type="match status" value="1"/>
</dbReference>
<dbReference type="OrthoDB" id="190275at2"/>
<dbReference type="CDD" id="cd06127">
    <property type="entry name" value="DEDDh"/>
    <property type="match status" value="1"/>
</dbReference>
<dbReference type="InterPro" id="IPR013520">
    <property type="entry name" value="Ribonucl_H"/>
</dbReference>
<dbReference type="Proteomes" id="UP000013167">
    <property type="component" value="Unassembled WGS sequence"/>
</dbReference>
<dbReference type="AlphaFoldDB" id="N0DYR3"/>
<dbReference type="InterPro" id="IPR012337">
    <property type="entry name" value="RNaseH-like_sf"/>
</dbReference>
<dbReference type="Gene3D" id="3.30.420.10">
    <property type="entry name" value="Ribonuclease H-like superfamily/Ribonuclease H"/>
    <property type="match status" value="1"/>
</dbReference>
<dbReference type="GO" id="GO:0008408">
    <property type="term" value="F:3'-5' exonuclease activity"/>
    <property type="evidence" value="ECO:0007669"/>
    <property type="project" value="TreeGrafter"/>
</dbReference>
<evidence type="ECO:0000313" key="5">
    <source>
        <dbReference type="EMBL" id="CCH68496.1"/>
    </source>
</evidence>
<keyword evidence="2" id="KW-0378">Hydrolase</keyword>
<dbReference type="RefSeq" id="WP_010851400.1">
    <property type="nucleotide sequence ID" value="NZ_HF570956.1"/>
</dbReference>
<gene>
    <name evidence="5" type="ORF">BN10_1010011</name>
</gene>
<keyword evidence="1" id="KW-0540">Nuclease</keyword>
<keyword evidence="6" id="KW-1185">Reference proteome</keyword>
<organism evidence="5 6">
    <name type="scientific">Phycicoccus elongatus Lp2</name>
    <dbReference type="NCBI Taxonomy" id="1193181"/>
    <lineage>
        <taxon>Bacteria</taxon>
        <taxon>Bacillati</taxon>
        <taxon>Actinomycetota</taxon>
        <taxon>Actinomycetes</taxon>
        <taxon>Micrococcales</taxon>
        <taxon>Intrasporangiaceae</taxon>
        <taxon>Phycicoccus</taxon>
    </lineage>
</organism>
<dbReference type="EMBL" id="CAIZ01000004">
    <property type="protein sequence ID" value="CCH68496.1"/>
    <property type="molecule type" value="Genomic_DNA"/>
</dbReference>
<dbReference type="SMART" id="SM00479">
    <property type="entry name" value="EXOIII"/>
    <property type="match status" value="1"/>
</dbReference>
<evidence type="ECO:0000256" key="3">
    <source>
        <dbReference type="ARBA" id="ARBA00022839"/>
    </source>
</evidence>
<comment type="caution">
    <text evidence="5">The sequence shown here is derived from an EMBL/GenBank/DDBJ whole genome shotgun (WGS) entry which is preliminary data.</text>
</comment>
<name>N0DYR3_9MICO</name>
<protein>
    <submittedName>
        <fullName evidence="5">Exonuclease, RNase T and DNA polymerase III</fullName>
    </submittedName>
</protein>
<dbReference type="HOGENOM" id="CLU_047806_9_0_11"/>
<evidence type="ECO:0000259" key="4">
    <source>
        <dbReference type="SMART" id="SM00479"/>
    </source>
</evidence>
<accession>N0DYR3</accession>
<evidence type="ECO:0000313" key="6">
    <source>
        <dbReference type="Proteomes" id="UP000013167"/>
    </source>
</evidence>
<dbReference type="Pfam" id="PF00929">
    <property type="entry name" value="RNase_T"/>
    <property type="match status" value="1"/>
</dbReference>
<proteinExistence type="predicted"/>
<keyword evidence="3 5" id="KW-0269">Exonuclease</keyword>
<dbReference type="GO" id="GO:0003676">
    <property type="term" value="F:nucleic acid binding"/>
    <property type="evidence" value="ECO:0007669"/>
    <property type="project" value="InterPro"/>
</dbReference>
<dbReference type="GO" id="GO:0005829">
    <property type="term" value="C:cytosol"/>
    <property type="evidence" value="ECO:0007669"/>
    <property type="project" value="TreeGrafter"/>
</dbReference>
<evidence type="ECO:0000256" key="1">
    <source>
        <dbReference type="ARBA" id="ARBA00022722"/>
    </source>
</evidence>
<evidence type="ECO:0000256" key="2">
    <source>
        <dbReference type="ARBA" id="ARBA00022801"/>
    </source>
</evidence>
<reference evidence="5 6" key="1">
    <citation type="journal article" date="2013" name="ISME J.">
        <title>A metabolic model for members of the genus Tetrasphaera involved in enhanced biological phosphorus removal.</title>
        <authorList>
            <person name="Kristiansen R."/>
            <person name="Nguyen H.T.T."/>
            <person name="Saunders A.M."/>
            <person name="Nielsen J.L."/>
            <person name="Wimmer R."/>
            <person name="Le V.Q."/>
            <person name="McIlroy S.J."/>
            <person name="Petrovski S."/>
            <person name="Seviour R.J."/>
            <person name="Calteau A."/>
            <person name="Nielsen K.L."/>
            <person name="Nielsen P.H."/>
        </authorList>
    </citation>
    <scope>NUCLEOTIDE SEQUENCE [LARGE SCALE GENOMIC DNA]</scope>
    <source>
        <strain evidence="5 6">Lp2</strain>
    </source>
</reference>
<dbReference type="PANTHER" id="PTHR30231:SF4">
    <property type="entry name" value="PROTEIN NEN2"/>
    <property type="match status" value="1"/>
</dbReference>
<dbReference type="STRING" id="1193181.BN10_1010011"/>
<dbReference type="eggNOG" id="COG0847">
    <property type="taxonomic scope" value="Bacteria"/>
</dbReference>
<dbReference type="InterPro" id="IPR036397">
    <property type="entry name" value="RNaseH_sf"/>
</dbReference>
<sequence length="228" mass="24585">MAWFRRTPEQARQRAAQVCREGPLAAYLSVPFADPATDVDDLELLALDVETTGLQPGRDHVVAVGFVPVVRGRIELAGARSILVAAPVDVGQSATVHRLTDDVVAGGVPLAEALAEVLAALRGRVLLAHFARIEVGFIERACAQLWGAPFPAQVVDTLDLQRRLTAGAFGQEPAPGSLRLWTARERYRLPIYRAHEPLIDALSCAELCLAQVAEMRGEGDLTLKQVLA</sequence>